<evidence type="ECO:0000259" key="2">
    <source>
        <dbReference type="SMART" id="SM00867"/>
    </source>
</evidence>
<comment type="caution">
    <text evidence="3">The sequence shown here is derived from an EMBL/GenBank/DDBJ whole genome shotgun (WGS) entry which is preliminary data.</text>
</comment>
<dbReference type="SMART" id="SM00867">
    <property type="entry name" value="YceI"/>
    <property type="match status" value="1"/>
</dbReference>
<dbReference type="InterPro" id="IPR007372">
    <property type="entry name" value="Lipid/polyisoprenoid-bd_YceI"/>
</dbReference>
<evidence type="ECO:0000256" key="1">
    <source>
        <dbReference type="SAM" id="SignalP"/>
    </source>
</evidence>
<dbReference type="RefSeq" id="WP_155064555.1">
    <property type="nucleotide sequence ID" value="NZ_WMIF01000012.1"/>
</dbReference>
<reference evidence="3 4" key="1">
    <citation type="submission" date="2019-11" db="EMBL/GenBank/DDBJ databases">
        <authorList>
            <person name="Dong K."/>
        </authorList>
    </citation>
    <scope>NUCLEOTIDE SEQUENCE [LARGE SCALE GENOMIC DNA]</scope>
    <source>
        <strain evidence="3 4">JCM 17370</strain>
    </source>
</reference>
<feature type="chain" id="PRO_5032829838" description="Lipid/polyisoprenoid-binding YceI-like domain-containing protein" evidence="1">
    <location>
        <begin position="22"/>
        <end position="193"/>
    </location>
</feature>
<dbReference type="InterPro" id="IPR036761">
    <property type="entry name" value="TTHA0802/YceI-like_sf"/>
</dbReference>
<organism evidence="3 4">
    <name type="scientific">Paracoccus limosus</name>
    <dbReference type="NCBI Taxonomy" id="913252"/>
    <lineage>
        <taxon>Bacteria</taxon>
        <taxon>Pseudomonadati</taxon>
        <taxon>Pseudomonadota</taxon>
        <taxon>Alphaproteobacteria</taxon>
        <taxon>Rhodobacterales</taxon>
        <taxon>Paracoccaceae</taxon>
        <taxon>Paracoccus</taxon>
    </lineage>
</organism>
<dbReference type="SUPFAM" id="SSF101874">
    <property type="entry name" value="YceI-like"/>
    <property type="match status" value="1"/>
</dbReference>
<dbReference type="OrthoDB" id="9811006at2"/>
<dbReference type="Proteomes" id="UP000442533">
    <property type="component" value="Unassembled WGS sequence"/>
</dbReference>
<dbReference type="PANTHER" id="PTHR34406">
    <property type="entry name" value="PROTEIN YCEI"/>
    <property type="match status" value="1"/>
</dbReference>
<dbReference type="PANTHER" id="PTHR34406:SF1">
    <property type="entry name" value="PROTEIN YCEI"/>
    <property type="match status" value="1"/>
</dbReference>
<dbReference type="EMBL" id="WMIF01000012">
    <property type="protein sequence ID" value="MTH35006.1"/>
    <property type="molecule type" value="Genomic_DNA"/>
</dbReference>
<feature type="signal peptide" evidence="1">
    <location>
        <begin position="1"/>
        <end position="21"/>
    </location>
</feature>
<sequence>MKPVFATAFAVATLGATAAMAAPVTYDFDPAHSQVVFDYSHMGFSISTGIINGVTGKVVLDADAPEKSSVEATVPLSGLHTVSPELDKHLFGPDFFNTDQAAAVATFKSTKVELDGDKEAKVSGDLTLNGVTKPVVLEVDLKQLDKNPMSGKEVAGFEAETTIKRSDFNLGKFAPAVGDELEIKIGAEAAKAE</sequence>
<evidence type="ECO:0000313" key="4">
    <source>
        <dbReference type="Proteomes" id="UP000442533"/>
    </source>
</evidence>
<keyword evidence="4" id="KW-1185">Reference proteome</keyword>
<protein>
    <recommendedName>
        <fullName evidence="2">Lipid/polyisoprenoid-binding YceI-like domain-containing protein</fullName>
    </recommendedName>
</protein>
<keyword evidence="1" id="KW-0732">Signal</keyword>
<dbReference type="AlphaFoldDB" id="A0A844H299"/>
<gene>
    <name evidence="3" type="ORF">GL279_10375</name>
</gene>
<dbReference type="Gene3D" id="2.40.128.110">
    <property type="entry name" value="Lipid/polyisoprenoid-binding, YceI-like"/>
    <property type="match status" value="1"/>
</dbReference>
<feature type="domain" description="Lipid/polyisoprenoid-binding YceI-like" evidence="2">
    <location>
        <begin position="25"/>
        <end position="190"/>
    </location>
</feature>
<accession>A0A844H299</accession>
<dbReference type="Pfam" id="PF04264">
    <property type="entry name" value="YceI"/>
    <property type="match status" value="1"/>
</dbReference>
<proteinExistence type="predicted"/>
<name>A0A844H299_9RHOB</name>
<evidence type="ECO:0000313" key="3">
    <source>
        <dbReference type="EMBL" id="MTH35006.1"/>
    </source>
</evidence>